<name>A0A2N5UUR6_9BASI</name>
<dbReference type="AlphaFoldDB" id="A0A2N5UUR6"/>
<proteinExistence type="predicted"/>
<comment type="caution">
    <text evidence="2">The sequence shown here is derived from an EMBL/GenBank/DDBJ whole genome shotgun (WGS) entry which is preliminary data.</text>
</comment>
<keyword evidence="3" id="KW-1185">Reference proteome</keyword>
<reference evidence="2 3" key="1">
    <citation type="submission" date="2017-11" db="EMBL/GenBank/DDBJ databases">
        <title>De novo assembly and phasing of dikaryotic genomes from two isolates of Puccinia coronata f. sp. avenae, the causal agent of oat crown rust.</title>
        <authorList>
            <person name="Miller M.E."/>
            <person name="Zhang Y."/>
            <person name="Omidvar V."/>
            <person name="Sperschneider J."/>
            <person name="Schwessinger B."/>
            <person name="Raley C."/>
            <person name="Palmer J.M."/>
            <person name="Garnica D."/>
            <person name="Upadhyaya N."/>
            <person name="Rathjen J."/>
            <person name="Taylor J.M."/>
            <person name="Park R.F."/>
            <person name="Dodds P.N."/>
            <person name="Hirsch C.D."/>
            <person name="Kianian S.F."/>
            <person name="Figueroa M."/>
        </authorList>
    </citation>
    <scope>NUCLEOTIDE SEQUENCE [LARGE SCALE GENOMIC DNA]</scope>
    <source>
        <strain evidence="2">12NC29</strain>
    </source>
</reference>
<dbReference type="EMBL" id="PGCJ01000168">
    <property type="protein sequence ID" value="PLW41498.1"/>
    <property type="molecule type" value="Genomic_DNA"/>
</dbReference>
<feature type="compositionally biased region" description="Polar residues" evidence="1">
    <location>
        <begin position="197"/>
        <end position="206"/>
    </location>
</feature>
<dbReference type="Proteomes" id="UP000235388">
    <property type="component" value="Unassembled WGS sequence"/>
</dbReference>
<sequence>MKHADAGTACPRWPRHSALQPLLKHPTALGQHPALIQHLHLTSPLHSHGSLHLYGTHTYKGSSSLLVLLHKQQMSVGYLRSPSLLFDSENSSQTTVNKRKPSGKPQLELYHLFKSLPTSWQYTRWAGEPPNLALRQLGGRASRPAGFTPACRESLPTSWHYTRSAGEPPDKLALHQLSGRASRPASTTPARRESLPASWNYTSSSGEPPGKLELQQLVGRASRQAGTTPARGESLPEIWNYTSSWGEPPGKLV</sequence>
<evidence type="ECO:0000256" key="1">
    <source>
        <dbReference type="SAM" id="MobiDB-lite"/>
    </source>
</evidence>
<feature type="region of interest" description="Disordered" evidence="1">
    <location>
        <begin position="177"/>
        <end position="235"/>
    </location>
</feature>
<protein>
    <submittedName>
        <fullName evidence="2">Uncharacterized protein</fullName>
    </submittedName>
</protein>
<evidence type="ECO:0000313" key="3">
    <source>
        <dbReference type="Proteomes" id="UP000235388"/>
    </source>
</evidence>
<gene>
    <name evidence="2" type="ORF">PCANC_13081</name>
</gene>
<organism evidence="2 3">
    <name type="scientific">Puccinia coronata f. sp. avenae</name>
    <dbReference type="NCBI Taxonomy" id="200324"/>
    <lineage>
        <taxon>Eukaryota</taxon>
        <taxon>Fungi</taxon>
        <taxon>Dikarya</taxon>
        <taxon>Basidiomycota</taxon>
        <taxon>Pucciniomycotina</taxon>
        <taxon>Pucciniomycetes</taxon>
        <taxon>Pucciniales</taxon>
        <taxon>Pucciniaceae</taxon>
        <taxon>Puccinia</taxon>
    </lineage>
</organism>
<accession>A0A2N5UUR6</accession>
<evidence type="ECO:0000313" key="2">
    <source>
        <dbReference type="EMBL" id="PLW41498.1"/>
    </source>
</evidence>